<keyword evidence="1" id="KW-1133">Transmembrane helix</keyword>
<proteinExistence type="predicted"/>
<dbReference type="Proteomes" id="UP000046395">
    <property type="component" value="Unassembled WGS sequence"/>
</dbReference>
<evidence type="ECO:0000256" key="1">
    <source>
        <dbReference type="SAM" id="Phobius"/>
    </source>
</evidence>
<keyword evidence="1" id="KW-0812">Transmembrane</keyword>
<feature type="transmembrane region" description="Helical" evidence="1">
    <location>
        <begin position="52"/>
        <end position="74"/>
    </location>
</feature>
<name>A0A5S6QA02_TRIMR</name>
<sequence length="95" mass="10512">MTVVTTLKHCVVAPPVQLQNYVSWVFHESETSQERHQLEDTYERDSGPSNCASTWVVSTCTGLVLLILVGTLTYQLNGTESKSMKGGCFHSQNCC</sequence>
<dbReference type="AlphaFoldDB" id="A0A5S6QA02"/>
<evidence type="ECO:0000313" key="3">
    <source>
        <dbReference type="WBParaSite" id="TMUE_1000003920.1"/>
    </source>
</evidence>
<accession>A0A5S6QA02</accession>
<protein>
    <submittedName>
        <fullName evidence="3">Uncharacterized protein</fullName>
    </submittedName>
</protein>
<dbReference type="WBParaSite" id="TMUE_1000003920.1">
    <property type="protein sequence ID" value="TMUE_1000003920.1"/>
    <property type="gene ID" value="WBGene00294921"/>
</dbReference>
<keyword evidence="2" id="KW-1185">Reference proteome</keyword>
<organism evidence="2 3">
    <name type="scientific">Trichuris muris</name>
    <name type="common">Mouse whipworm</name>
    <dbReference type="NCBI Taxonomy" id="70415"/>
    <lineage>
        <taxon>Eukaryota</taxon>
        <taxon>Metazoa</taxon>
        <taxon>Ecdysozoa</taxon>
        <taxon>Nematoda</taxon>
        <taxon>Enoplea</taxon>
        <taxon>Dorylaimia</taxon>
        <taxon>Trichinellida</taxon>
        <taxon>Trichuridae</taxon>
        <taxon>Trichuris</taxon>
    </lineage>
</organism>
<evidence type="ECO:0000313" key="2">
    <source>
        <dbReference type="Proteomes" id="UP000046395"/>
    </source>
</evidence>
<reference evidence="3" key="1">
    <citation type="submission" date="2019-12" db="UniProtKB">
        <authorList>
            <consortium name="WormBaseParasite"/>
        </authorList>
    </citation>
    <scope>IDENTIFICATION</scope>
</reference>
<keyword evidence="1" id="KW-0472">Membrane</keyword>